<dbReference type="InterPro" id="IPR036688">
    <property type="entry name" value="MoeA_C_domain_IV_sf"/>
</dbReference>
<evidence type="ECO:0000256" key="5">
    <source>
        <dbReference type="RuleBase" id="RU365090"/>
    </source>
</evidence>
<dbReference type="Proteomes" id="UP001237823">
    <property type="component" value="Unassembled WGS sequence"/>
</dbReference>
<keyword evidence="3 5" id="KW-0500">Molybdenum</keyword>
<dbReference type="InterPro" id="IPR038987">
    <property type="entry name" value="MoeA-like"/>
</dbReference>
<comment type="caution">
    <text evidence="7">The sequence shown here is derived from an EMBL/GenBank/DDBJ whole genome shotgun (WGS) entry which is preliminary data.</text>
</comment>
<sequence>MTAVLLPWGDARAEAHRQGGRLAADTAVRDLGAGPVRLDLAGALGRTLVGDLLAPGAVPGHDGAAMDGWAVAGEGPWVLGAAIVAGAVPSDERLTPGHARPITTGAPVPPGTDAVVRSEDAAVDHAGFLVRHTPSTRRHVRPAGEEVALGQVLFAGGTVLTPPRAALAAASGVDDVLVAPAPTARVAVLGDEIVGSGVPRPGQVRDVFTHTLPAVLRSFGAEPVATERVSDDADHTARVLDAARERLVVTTGGTAGSSTDHVRGALDRIGAELLVDRVDVRPGRPMLLARRGATLYLCLPGNPMAAMVGLVLLGGPLVAGLLGRPLEPTGSVRLAVDVPNDRPGGLVLAYRATPDGAVPASHQTSAMLRGLADADGLLVVGSGGRVAGDAVPPVRLPWT</sequence>
<dbReference type="PANTHER" id="PTHR10192:SF5">
    <property type="entry name" value="GEPHYRIN"/>
    <property type="match status" value="1"/>
</dbReference>
<dbReference type="RefSeq" id="WP_289459831.1">
    <property type="nucleotide sequence ID" value="NZ_JAUCML010000012.1"/>
</dbReference>
<keyword evidence="5" id="KW-0460">Magnesium</keyword>
<keyword evidence="5" id="KW-0479">Metal-binding</keyword>
<keyword evidence="5" id="KW-0808">Transferase</keyword>
<protein>
    <recommendedName>
        <fullName evidence="5">Molybdopterin molybdenumtransferase</fullName>
        <ecNumber evidence="5">2.10.1.1</ecNumber>
    </recommendedName>
</protein>
<dbReference type="InterPro" id="IPR036135">
    <property type="entry name" value="MoeA_linker/N_sf"/>
</dbReference>
<comment type="function">
    <text evidence="1 5">Catalyzes the insertion of molybdate into adenylated molybdopterin with the concomitant release of AMP.</text>
</comment>
<comment type="similarity">
    <text evidence="2 5">Belongs to the MoeA family.</text>
</comment>
<keyword evidence="8" id="KW-1185">Reference proteome</keyword>
<evidence type="ECO:0000256" key="1">
    <source>
        <dbReference type="ARBA" id="ARBA00002901"/>
    </source>
</evidence>
<comment type="catalytic activity">
    <reaction evidence="4">
        <text>adenylyl-molybdopterin + molybdate = Mo-molybdopterin + AMP + H(+)</text>
        <dbReference type="Rhea" id="RHEA:35047"/>
        <dbReference type="ChEBI" id="CHEBI:15378"/>
        <dbReference type="ChEBI" id="CHEBI:36264"/>
        <dbReference type="ChEBI" id="CHEBI:62727"/>
        <dbReference type="ChEBI" id="CHEBI:71302"/>
        <dbReference type="ChEBI" id="CHEBI:456215"/>
        <dbReference type="EC" id="2.10.1.1"/>
    </reaction>
</comment>
<proteinExistence type="inferred from homology"/>
<dbReference type="InterPro" id="IPR005110">
    <property type="entry name" value="MoeA_linker/N"/>
</dbReference>
<gene>
    <name evidence="7" type="ORF">QUG92_15290</name>
</gene>
<dbReference type="InterPro" id="IPR001453">
    <property type="entry name" value="MoaB/Mog_dom"/>
</dbReference>
<dbReference type="CDD" id="cd00887">
    <property type="entry name" value="MoeA"/>
    <property type="match status" value="1"/>
</dbReference>
<evidence type="ECO:0000256" key="3">
    <source>
        <dbReference type="ARBA" id="ARBA00022505"/>
    </source>
</evidence>
<dbReference type="Gene3D" id="3.40.980.10">
    <property type="entry name" value="MoaB/Mog-like domain"/>
    <property type="match status" value="1"/>
</dbReference>
<feature type="domain" description="MoaB/Mog" evidence="6">
    <location>
        <begin position="185"/>
        <end position="320"/>
    </location>
</feature>
<dbReference type="Gene3D" id="2.40.340.10">
    <property type="entry name" value="MoeA, C-terminal, domain IV"/>
    <property type="match status" value="1"/>
</dbReference>
<dbReference type="SMART" id="SM00852">
    <property type="entry name" value="MoCF_biosynth"/>
    <property type="match status" value="1"/>
</dbReference>
<evidence type="ECO:0000313" key="8">
    <source>
        <dbReference type="Proteomes" id="UP001237823"/>
    </source>
</evidence>
<dbReference type="Gene3D" id="3.90.105.10">
    <property type="entry name" value="Molybdopterin biosynthesis moea protein, domain 2"/>
    <property type="match status" value="1"/>
</dbReference>
<dbReference type="EC" id="2.10.1.1" evidence="5"/>
<keyword evidence="5" id="KW-0501">Molybdenum cofactor biosynthesis</keyword>
<evidence type="ECO:0000256" key="4">
    <source>
        <dbReference type="ARBA" id="ARBA00047317"/>
    </source>
</evidence>
<organism evidence="7 8">
    <name type="scientific">Curtobacterium citri</name>
    <dbReference type="NCBI Taxonomy" id="3055139"/>
    <lineage>
        <taxon>Bacteria</taxon>
        <taxon>Bacillati</taxon>
        <taxon>Actinomycetota</taxon>
        <taxon>Actinomycetes</taxon>
        <taxon>Micrococcales</taxon>
        <taxon>Microbacteriaceae</taxon>
        <taxon>Curtobacterium</taxon>
    </lineage>
</organism>
<dbReference type="Pfam" id="PF00994">
    <property type="entry name" value="MoCF_biosynth"/>
    <property type="match status" value="1"/>
</dbReference>
<accession>A0ABT7TA96</accession>
<dbReference type="SUPFAM" id="SSF53218">
    <property type="entry name" value="Molybdenum cofactor biosynthesis proteins"/>
    <property type="match status" value="1"/>
</dbReference>
<evidence type="ECO:0000256" key="2">
    <source>
        <dbReference type="ARBA" id="ARBA00010763"/>
    </source>
</evidence>
<dbReference type="PANTHER" id="PTHR10192">
    <property type="entry name" value="MOLYBDOPTERIN BIOSYNTHESIS PROTEIN"/>
    <property type="match status" value="1"/>
</dbReference>
<name>A0ABT7TA96_9MICO</name>
<dbReference type="Pfam" id="PF03453">
    <property type="entry name" value="MoeA_N"/>
    <property type="match status" value="1"/>
</dbReference>
<comment type="pathway">
    <text evidence="5">Cofactor biosynthesis; molybdopterin biosynthesis.</text>
</comment>
<comment type="cofactor">
    <cofactor evidence="5">
        <name>Mg(2+)</name>
        <dbReference type="ChEBI" id="CHEBI:18420"/>
    </cofactor>
</comment>
<dbReference type="EMBL" id="JAUCML010000012">
    <property type="protein sequence ID" value="MDM7886473.1"/>
    <property type="molecule type" value="Genomic_DNA"/>
</dbReference>
<evidence type="ECO:0000259" key="6">
    <source>
        <dbReference type="SMART" id="SM00852"/>
    </source>
</evidence>
<dbReference type="InterPro" id="IPR036425">
    <property type="entry name" value="MoaB/Mog-like_dom_sf"/>
</dbReference>
<evidence type="ECO:0000313" key="7">
    <source>
        <dbReference type="EMBL" id="MDM7886473.1"/>
    </source>
</evidence>
<reference evidence="7 8" key="1">
    <citation type="submission" date="2023-06" db="EMBL/GenBank/DDBJ databases">
        <authorList>
            <person name="Feng G."/>
            <person name="Li J."/>
            <person name="Zhu H."/>
        </authorList>
    </citation>
    <scope>NUCLEOTIDE SEQUENCE [LARGE SCALE GENOMIC DNA]</scope>
    <source>
        <strain evidence="7 8">RHCKG23</strain>
    </source>
</reference>
<dbReference type="Gene3D" id="2.170.190.11">
    <property type="entry name" value="Molybdopterin biosynthesis moea protein, domain 3"/>
    <property type="match status" value="1"/>
</dbReference>
<dbReference type="SUPFAM" id="SSF63882">
    <property type="entry name" value="MoeA N-terminal region -like"/>
    <property type="match status" value="1"/>
</dbReference>